<protein>
    <recommendedName>
        <fullName evidence="4">F-box domain-containing protein</fullName>
    </recommendedName>
</protein>
<evidence type="ECO:0008006" key="4">
    <source>
        <dbReference type="Google" id="ProtNLM"/>
    </source>
</evidence>
<gene>
    <name evidence="2" type="ORF">CC84DRAFT_1164089</name>
</gene>
<dbReference type="RefSeq" id="XP_018035965.1">
    <property type="nucleotide sequence ID" value="XM_018178406.1"/>
</dbReference>
<keyword evidence="1" id="KW-0812">Transmembrane</keyword>
<name>A0A177CFU8_9PLEO</name>
<organism evidence="2 3">
    <name type="scientific">Paraphaeosphaeria sporulosa</name>
    <dbReference type="NCBI Taxonomy" id="1460663"/>
    <lineage>
        <taxon>Eukaryota</taxon>
        <taxon>Fungi</taxon>
        <taxon>Dikarya</taxon>
        <taxon>Ascomycota</taxon>
        <taxon>Pezizomycotina</taxon>
        <taxon>Dothideomycetes</taxon>
        <taxon>Pleosporomycetidae</taxon>
        <taxon>Pleosporales</taxon>
        <taxon>Massarineae</taxon>
        <taxon>Didymosphaeriaceae</taxon>
        <taxon>Paraphaeosphaeria</taxon>
    </lineage>
</organism>
<reference evidence="2 3" key="1">
    <citation type="submission" date="2016-05" db="EMBL/GenBank/DDBJ databases">
        <title>Comparative analysis of secretome profiles of manganese(II)-oxidizing ascomycete fungi.</title>
        <authorList>
            <consortium name="DOE Joint Genome Institute"/>
            <person name="Zeiner C.A."/>
            <person name="Purvine S.O."/>
            <person name="Zink E.M."/>
            <person name="Wu S."/>
            <person name="Pasa-Tolic L."/>
            <person name="Chaput D.L."/>
            <person name="Haridas S."/>
            <person name="Grigoriev I.V."/>
            <person name="Santelli C.M."/>
            <person name="Hansel C.M."/>
        </authorList>
    </citation>
    <scope>NUCLEOTIDE SEQUENCE [LARGE SCALE GENOMIC DNA]</scope>
    <source>
        <strain evidence="2 3">AP3s5-JAC2a</strain>
    </source>
</reference>
<dbReference type="OrthoDB" id="4191440at2759"/>
<dbReference type="InParanoid" id="A0A177CFU8"/>
<proteinExistence type="predicted"/>
<sequence>MAPRLNCLTGCFGWQPAKLSRCSELATRAWMWAIHLILIIPTAMAAFIARNNYLLVEKHLELQQYPYHPKMRLGFYMTYIGCAVLFPWVFLATLLLKKWYGTWTLPYGIINSGLATTIAIGISMQTQFLPASSSGCKDGKAMNWQVVDGYDSMFTLAAKLDRNDANKAEAICKNMVAGWTVGGTVVFFQSVLAYVSVFFDEREFSLLNPMRPLIWLVILFVGPLLFVHDVIFPRIRLWLSYAKKGVAELRSTRDFQIPPQARFTPQYQSFEAPKTKLTNVLAIEHVLLNVTDYLHHDDVVHLSMTCRAVREVVYPSEDLDYRVPKLTRHCCSISEASKCLYCNNKICGSCQRNPLWPGLSGRRHVTDCKPYCEPCYYKSFARHPRGYKKPCKCYSIDRSNEFQDVCRSCMSKDVDTLQAARHRRYQQEARDIAYDENSKCGDCKKVLKDGMRWWKCGKCSGECRDKIHPGFVKTKKVRDPEKGDVGNGGIDEDVSWWRKWRNVLLPERRQ</sequence>
<feature type="transmembrane region" description="Helical" evidence="1">
    <location>
        <begin position="176"/>
        <end position="198"/>
    </location>
</feature>
<dbReference type="AlphaFoldDB" id="A0A177CFU8"/>
<keyword evidence="3" id="KW-1185">Reference proteome</keyword>
<feature type="transmembrane region" description="Helical" evidence="1">
    <location>
        <begin position="73"/>
        <end position="96"/>
    </location>
</feature>
<evidence type="ECO:0000313" key="2">
    <source>
        <dbReference type="EMBL" id="OAG05600.1"/>
    </source>
</evidence>
<feature type="transmembrane region" description="Helical" evidence="1">
    <location>
        <begin position="213"/>
        <end position="232"/>
    </location>
</feature>
<accession>A0A177CFU8</accession>
<evidence type="ECO:0000256" key="1">
    <source>
        <dbReference type="SAM" id="Phobius"/>
    </source>
</evidence>
<feature type="transmembrane region" description="Helical" evidence="1">
    <location>
        <begin position="102"/>
        <end position="122"/>
    </location>
</feature>
<keyword evidence="1" id="KW-1133">Transmembrane helix</keyword>
<feature type="transmembrane region" description="Helical" evidence="1">
    <location>
        <begin position="32"/>
        <end position="53"/>
    </location>
</feature>
<evidence type="ECO:0000313" key="3">
    <source>
        <dbReference type="Proteomes" id="UP000077069"/>
    </source>
</evidence>
<dbReference type="Proteomes" id="UP000077069">
    <property type="component" value="Unassembled WGS sequence"/>
</dbReference>
<dbReference type="EMBL" id="KV441552">
    <property type="protein sequence ID" value="OAG05600.1"/>
    <property type="molecule type" value="Genomic_DNA"/>
</dbReference>
<dbReference type="GeneID" id="28761892"/>
<keyword evidence="1" id="KW-0472">Membrane</keyword>